<dbReference type="PANTHER" id="PTHR33751">
    <property type="entry name" value="CBB3-TYPE CYTOCHROME C OXIDASE SUBUNIT FIXP"/>
    <property type="match status" value="1"/>
</dbReference>
<name>A0A4Q8D2V7_9GAMM</name>
<dbReference type="Proteomes" id="UP000292298">
    <property type="component" value="Unassembled WGS sequence"/>
</dbReference>
<keyword evidence="1 4" id="KW-0349">Heme</keyword>
<keyword evidence="8" id="KW-1185">Reference proteome</keyword>
<keyword evidence="5" id="KW-0732">Signal</keyword>
<dbReference type="InterPro" id="IPR009056">
    <property type="entry name" value="Cyt_c-like_dom"/>
</dbReference>
<dbReference type="InterPro" id="IPR050597">
    <property type="entry name" value="Cytochrome_c_Oxidase_Subunit"/>
</dbReference>
<dbReference type="GO" id="GO:0046872">
    <property type="term" value="F:metal ion binding"/>
    <property type="evidence" value="ECO:0007669"/>
    <property type="project" value="UniProtKB-KW"/>
</dbReference>
<gene>
    <name evidence="7" type="ORF">EV698_2042</name>
</gene>
<evidence type="ECO:0000256" key="1">
    <source>
        <dbReference type="ARBA" id="ARBA00022617"/>
    </source>
</evidence>
<dbReference type="SUPFAM" id="SSF46626">
    <property type="entry name" value="Cytochrome c"/>
    <property type="match status" value="2"/>
</dbReference>
<evidence type="ECO:0000256" key="3">
    <source>
        <dbReference type="ARBA" id="ARBA00023004"/>
    </source>
</evidence>
<dbReference type="GO" id="GO:0009055">
    <property type="term" value="F:electron transfer activity"/>
    <property type="evidence" value="ECO:0007669"/>
    <property type="project" value="InterPro"/>
</dbReference>
<keyword evidence="2 4" id="KW-0479">Metal-binding</keyword>
<dbReference type="PROSITE" id="PS51007">
    <property type="entry name" value="CYTC"/>
    <property type="match status" value="2"/>
</dbReference>
<feature type="signal peptide" evidence="5">
    <location>
        <begin position="1"/>
        <end position="24"/>
    </location>
</feature>
<organism evidence="7 8">
    <name type="scientific">Spiribacter vilamensis</name>
    <dbReference type="NCBI Taxonomy" id="531306"/>
    <lineage>
        <taxon>Bacteria</taxon>
        <taxon>Pseudomonadati</taxon>
        <taxon>Pseudomonadota</taxon>
        <taxon>Gammaproteobacteria</taxon>
        <taxon>Chromatiales</taxon>
        <taxon>Ectothiorhodospiraceae</taxon>
        <taxon>Spiribacter</taxon>
    </lineage>
</organism>
<dbReference type="Gene3D" id="1.10.760.10">
    <property type="entry name" value="Cytochrome c-like domain"/>
    <property type="match status" value="2"/>
</dbReference>
<evidence type="ECO:0000256" key="5">
    <source>
        <dbReference type="SAM" id="SignalP"/>
    </source>
</evidence>
<dbReference type="GO" id="GO:0020037">
    <property type="term" value="F:heme binding"/>
    <property type="evidence" value="ECO:0007669"/>
    <property type="project" value="InterPro"/>
</dbReference>
<evidence type="ECO:0000256" key="2">
    <source>
        <dbReference type="ARBA" id="ARBA00022723"/>
    </source>
</evidence>
<dbReference type="InterPro" id="IPR036909">
    <property type="entry name" value="Cyt_c-like_dom_sf"/>
</dbReference>
<feature type="domain" description="Cytochrome c" evidence="6">
    <location>
        <begin position="55"/>
        <end position="132"/>
    </location>
</feature>
<protein>
    <submittedName>
        <fullName evidence="7">Cytochrome c553</fullName>
    </submittedName>
</protein>
<keyword evidence="3 4" id="KW-0408">Iron</keyword>
<accession>A0A4Q8D2V7</accession>
<evidence type="ECO:0000256" key="4">
    <source>
        <dbReference type="PROSITE-ProRule" id="PRU00433"/>
    </source>
</evidence>
<evidence type="ECO:0000313" key="8">
    <source>
        <dbReference type="Proteomes" id="UP000292298"/>
    </source>
</evidence>
<reference evidence="7 8" key="1">
    <citation type="submission" date="2019-02" db="EMBL/GenBank/DDBJ databases">
        <title>Genomic Encyclopedia of Type Strains, Phase IV (KMG-IV): sequencing the most valuable type-strain genomes for metagenomic binning, comparative biology and taxonomic classification.</title>
        <authorList>
            <person name="Goeker M."/>
        </authorList>
    </citation>
    <scope>NUCLEOTIDE SEQUENCE [LARGE SCALE GENOMIC DNA]</scope>
    <source>
        <strain evidence="7 8">DSM 21056</strain>
    </source>
</reference>
<dbReference type="PANTHER" id="PTHR33751:SF11">
    <property type="entry name" value="BLL4483 PROTEIN"/>
    <property type="match status" value="1"/>
</dbReference>
<evidence type="ECO:0000259" key="6">
    <source>
        <dbReference type="PROSITE" id="PS51007"/>
    </source>
</evidence>
<proteinExistence type="predicted"/>
<dbReference type="AlphaFoldDB" id="A0A4Q8D2V7"/>
<feature type="domain" description="Cytochrome c" evidence="6">
    <location>
        <begin position="143"/>
        <end position="233"/>
    </location>
</feature>
<dbReference type="EMBL" id="SHLI01000001">
    <property type="protein sequence ID" value="RZU99739.1"/>
    <property type="molecule type" value="Genomic_DNA"/>
</dbReference>
<comment type="caution">
    <text evidence="7">The sequence shown here is derived from an EMBL/GenBank/DDBJ whole genome shotgun (WGS) entry which is preliminary data.</text>
</comment>
<sequence length="243" mass="26132">MSMRYTSGWIGSVLVLALALPVWAQTVDEDLPDESYAAEIYAAEAAEVDPAEYATLAREGQGDVWSCASCHGAKGEGNGNIPRLAGLSSGYIAKQLNAYAEGVRINHNMQYVADKLTQKEMLGLARYYAEMEAPSAARAELNGDLDRGRELANHGDWDIEVPACYSCHGSSAWGVEQAFPSLAAQQPAYTYGQLAAWTDGRRKNSPLMLMQGIAHALSDADKRAVADYLATLPAPPAEESSNE</sequence>
<dbReference type="Pfam" id="PF00034">
    <property type="entry name" value="Cytochrom_C"/>
    <property type="match status" value="2"/>
</dbReference>
<evidence type="ECO:0000313" key="7">
    <source>
        <dbReference type="EMBL" id="RZU99739.1"/>
    </source>
</evidence>
<feature type="chain" id="PRO_5020976937" evidence="5">
    <location>
        <begin position="25"/>
        <end position="243"/>
    </location>
</feature>